<dbReference type="Proteomes" id="UP000274822">
    <property type="component" value="Unassembled WGS sequence"/>
</dbReference>
<keyword evidence="2" id="KW-1185">Reference proteome</keyword>
<dbReference type="Gene3D" id="3.40.50.1000">
    <property type="entry name" value="HAD superfamily/HAD-like"/>
    <property type="match status" value="1"/>
</dbReference>
<dbReference type="EMBL" id="RBNJ01020695">
    <property type="protein sequence ID" value="RUS21178.1"/>
    <property type="molecule type" value="Genomic_DNA"/>
</dbReference>
<dbReference type="Pfam" id="PF00702">
    <property type="entry name" value="Hydrolase"/>
    <property type="match status" value="1"/>
</dbReference>
<dbReference type="PANTHER" id="PTHR24092">
    <property type="entry name" value="PROBABLE PHOSPHOLIPID-TRANSPORTING ATPASE"/>
    <property type="match status" value="1"/>
</dbReference>
<organism evidence="1 2">
    <name type="scientific">Jimgerdemannia flammicorona</name>
    <dbReference type="NCBI Taxonomy" id="994334"/>
    <lineage>
        <taxon>Eukaryota</taxon>
        <taxon>Fungi</taxon>
        <taxon>Fungi incertae sedis</taxon>
        <taxon>Mucoromycota</taxon>
        <taxon>Mucoromycotina</taxon>
        <taxon>Endogonomycetes</taxon>
        <taxon>Endogonales</taxon>
        <taxon>Endogonaceae</taxon>
        <taxon>Jimgerdemannia</taxon>
    </lineage>
</organism>
<dbReference type="SUPFAM" id="SSF56784">
    <property type="entry name" value="HAD-like"/>
    <property type="match status" value="1"/>
</dbReference>
<accession>A0A433PUI8</accession>
<dbReference type="InterPro" id="IPR001757">
    <property type="entry name" value="P_typ_ATPase"/>
</dbReference>
<dbReference type="NCBIfam" id="TIGR01494">
    <property type="entry name" value="ATPase_P-type"/>
    <property type="match status" value="1"/>
</dbReference>
<protein>
    <submittedName>
        <fullName evidence="1">Uncharacterized protein</fullName>
    </submittedName>
</protein>
<dbReference type="PANTHER" id="PTHR24092:SF5">
    <property type="entry name" value="PHOSPHOLIPID-TRANSPORTING ATPASE"/>
    <property type="match status" value="1"/>
</dbReference>
<dbReference type="GO" id="GO:0006897">
    <property type="term" value="P:endocytosis"/>
    <property type="evidence" value="ECO:0007669"/>
    <property type="project" value="TreeGrafter"/>
</dbReference>
<feature type="non-terminal residue" evidence="1">
    <location>
        <position position="141"/>
    </location>
</feature>
<evidence type="ECO:0000313" key="1">
    <source>
        <dbReference type="EMBL" id="RUS21178.1"/>
    </source>
</evidence>
<dbReference type="InterPro" id="IPR036412">
    <property type="entry name" value="HAD-like_sf"/>
</dbReference>
<dbReference type="GO" id="GO:0016887">
    <property type="term" value="F:ATP hydrolysis activity"/>
    <property type="evidence" value="ECO:0007669"/>
    <property type="project" value="InterPro"/>
</dbReference>
<sequence length="141" mass="16017">MAREGLRTLVVARKRLSEEAYQDFKDSHPVFDCIRYHEAETSIQDRNALKEQVVSEILEKELELLGLTGVEDKLQDGVKTTLELLRNAGLKIWMLTGDKIETATCIAVSSKLVSRNQNIHTIAKRTLRVPCDINNVYIFTS</sequence>
<dbReference type="GO" id="GO:0140326">
    <property type="term" value="F:ATPase-coupled intramembrane lipid transporter activity"/>
    <property type="evidence" value="ECO:0007669"/>
    <property type="project" value="TreeGrafter"/>
</dbReference>
<evidence type="ECO:0000313" key="2">
    <source>
        <dbReference type="Proteomes" id="UP000274822"/>
    </source>
</evidence>
<dbReference type="GO" id="GO:0006890">
    <property type="term" value="P:retrograde vesicle-mediated transport, Golgi to endoplasmic reticulum"/>
    <property type="evidence" value="ECO:0007669"/>
    <property type="project" value="TreeGrafter"/>
</dbReference>
<dbReference type="AlphaFoldDB" id="A0A433PUI8"/>
<proteinExistence type="predicted"/>
<dbReference type="GO" id="GO:0005886">
    <property type="term" value="C:plasma membrane"/>
    <property type="evidence" value="ECO:0007669"/>
    <property type="project" value="TreeGrafter"/>
</dbReference>
<name>A0A433PUI8_9FUNG</name>
<dbReference type="InterPro" id="IPR023214">
    <property type="entry name" value="HAD_sf"/>
</dbReference>
<dbReference type="GO" id="GO:0045332">
    <property type="term" value="P:phospholipid translocation"/>
    <property type="evidence" value="ECO:0007669"/>
    <property type="project" value="TreeGrafter"/>
</dbReference>
<dbReference type="GO" id="GO:0005768">
    <property type="term" value="C:endosome"/>
    <property type="evidence" value="ECO:0007669"/>
    <property type="project" value="TreeGrafter"/>
</dbReference>
<comment type="caution">
    <text evidence="1">The sequence shown here is derived from an EMBL/GenBank/DDBJ whole genome shotgun (WGS) entry which is preliminary data.</text>
</comment>
<dbReference type="GO" id="GO:0005524">
    <property type="term" value="F:ATP binding"/>
    <property type="evidence" value="ECO:0007669"/>
    <property type="project" value="InterPro"/>
</dbReference>
<dbReference type="GO" id="GO:0005802">
    <property type="term" value="C:trans-Golgi network"/>
    <property type="evidence" value="ECO:0007669"/>
    <property type="project" value="TreeGrafter"/>
</dbReference>
<gene>
    <name evidence="1" type="ORF">BC938DRAFT_475461</name>
</gene>
<reference evidence="1 2" key="1">
    <citation type="journal article" date="2018" name="New Phytol.">
        <title>Phylogenomics of Endogonaceae and evolution of mycorrhizas within Mucoromycota.</title>
        <authorList>
            <person name="Chang Y."/>
            <person name="Desiro A."/>
            <person name="Na H."/>
            <person name="Sandor L."/>
            <person name="Lipzen A."/>
            <person name="Clum A."/>
            <person name="Barry K."/>
            <person name="Grigoriev I.V."/>
            <person name="Martin F.M."/>
            <person name="Stajich J.E."/>
            <person name="Smith M.E."/>
            <person name="Bonito G."/>
            <person name="Spatafora J.W."/>
        </authorList>
    </citation>
    <scope>NUCLEOTIDE SEQUENCE [LARGE SCALE GENOMIC DNA]</scope>
    <source>
        <strain evidence="1 2">AD002</strain>
    </source>
</reference>